<dbReference type="eggNOG" id="COG3124">
    <property type="taxonomic scope" value="Bacteria"/>
</dbReference>
<protein>
    <submittedName>
        <fullName evidence="4">Acyl carrier protein phosphodiesterase</fullName>
        <ecNumber evidence="4">3.1.4.14</ecNumber>
    </submittedName>
</protein>
<name>A0A221V2X6_9FLAO</name>
<dbReference type="InterPro" id="IPR007431">
    <property type="entry name" value="ACP_PD"/>
</dbReference>
<dbReference type="Pfam" id="PF04336">
    <property type="entry name" value="ACP_PD"/>
    <property type="match status" value="1"/>
</dbReference>
<evidence type="ECO:0000256" key="1">
    <source>
        <dbReference type="ARBA" id="ARBA00022516"/>
    </source>
</evidence>
<keyword evidence="1" id="KW-0444">Lipid biosynthesis</keyword>
<dbReference type="AlphaFoldDB" id="A0A221V2X6"/>
<dbReference type="EMBL" id="CP022515">
    <property type="protein sequence ID" value="ASO07947.1"/>
    <property type="molecule type" value="Genomic_DNA"/>
</dbReference>
<accession>A0A221V2X6</accession>
<dbReference type="Proteomes" id="UP000204551">
    <property type="component" value="Chromosome"/>
</dbReference>
<dbReference type="KEGG" id="aalg:AREALGSMS7_04549"/>
<gene>
    <name evidence="4" type="primary">acpH</name>
    <name evidence="4" type="ORF">AREALGSMS7_04549</name>
    <name evidence="5" type="ORF">GQ41_0832</name>
</gene>
<dbReference type="PANTHER" id="PTHR38764:SF1">
    <property type="entry name" value="ACYL CARRIER PROTEIN PHOSPHODIESTERASE"/>
    <property type="match status" value="1"/>
</dbReference>
<proteinExistence type="predicted"/>
<dbReference type="Proteomes" id="UP000315363">
    <property type="component" value="Unassembled WGS sequence"/>
</dbReference>
<dbReference type="STRING" id="616991.GCA_000733925_02762"/>
<evidence type="ECO:0000313" key="4">
    <source>
        <dbReference type="EMBL" id="ASO07947.1"/>
    </source>
</evidence>
<keyword evidence="2 4" id="KW-0378">Hydrolase</keyword>
<evidence type="ECO:0000313" key="5">
    <source>
        <dbReference type="EMBL" id="TQO36258.1"/>
    </source>
</evidence>
<dbReference type="PANTHER" id="PTHR38764">
    <property type="entry name" value="ACYL CARRIER PROTEIN PHOSPHODIESTERASE"/>
    <property type="match status" value="1"/>
</dbReference>
<dbReference type="PIRSF" id="PIRSF011489">
    <property type="entry name" value="DUF479"/>
    <property type="match status" value="1"/>
</dbReference>
<evidence type="ECO:0000256" key="2">
    <source>
        <dbReference type="ARBA" id="ARBA00022801"/>
    </source>
</evidence>
<dbReference type="GO" id="GO:0008770">
    <property type="term" value="F:[acyl-carrier-protein] phosphodiesterase activity"/>
    <property type="evidence" value="ECO:0007669"/>
    <property type="project" value="UniProtKB-EC"/>
</dbReference>
<evidence type="ECO:0000313" key="6">
    <source>
        <dbReference type="Proteomes" id="UP000204551"/>
    </source>
</evidence>
<dbReference type="EC" id="3.1.4.14" evidence="4"/>
<dbReference type="GO" id="GO:0006633">
    <property type="term" value="P:fatty acid biosynthetic process"/>
    <property type="evidence" value="ECO:0007669"/>
    <property type="project" value="InterPro"/>
</dbReference>
<keyword evidence="3" id="KW-0443">Lipid metabolism</keyword>
<evidence type="ECO:0000256" key="3">
    <source>
        <dbReference type="ARBA" id="ARBA00023098"/>
    </source>
</evidence>
<dbReference type="EMBL" id="VHIF01000001">
    <property type="protein sequence ID" value="TQO36258.1"/>
    <property type="molecule type" value="Genomic_DNA"/>
</dbReference>
<evidence type="ECO:0000313" key="7">
    <source>
        <dbReference type="Proteomes" id="UP000315363"/>
    </source>
</evidence>
<reference evidence="5 7" key="2">
    <citation type="submission" date="2019-06" db="EMBL/GenBank/DDBJ databases">
        <title>A large-scale integrated study on North Sea by COGITO (Coastal Microbe Genomic &amp; Taxonomic Observatory).</title>
        <authorList>
            <person name="Teeling H."/>
        </authorList>
    </citation>
    <scope>NUCLEOTIDE SEQUENCE [LARGE SCALE GENOMIC DNA]</scope>
    <source>
        <strain evidence="5 7">MAR_2009_79</strain>
    </source>
</reference>
<reference evidence="4 6" key="1">
    <citation type="submission" date="2017-07" db="EMBL/GenBank/DDBJ databases">
        <title>Genome Sequence of Arenibacter algicola Strain SMS7 Isolated from a culture of the Diatom Skeletonema marinoi.</title>
        <authorList>
            <person name="Topel M."/>
            <person name="Pinder M.I.M."/>
            <person name="Johansson O.N."/>
            <person name="Kourtchenko O."/>
            <person name="Godhe A."/>
            <person name="Clarke A.K."/>
        </authorList>
    </citation>
    <scope>NUCLEOTIDE SEQUENCE [LARGE SCALE GENOMIC DNA]</scope>
    <source>
        <strain evidence="4 6">SMS7</strain>
    </source>
</reference>
<organism evidence="4 6">
    <name type="scientific">Arenibacter algicola</name>
    <dbReference type="NCBI Taxonomy" id="616991"/>
    <lineage>
        <taxon>Bacteria</taxon>
        <taxon>Pseudomonadati</taxon>
        <taxon>Bacteroidota</taxon>
        <taxon>Flavobacteriia</taxon>
        <taxon>Flavobacteriales</taxon>
        <taxon>Flavobacteriaceae</taxon>
        <taxon>Arenibacter</taxon>
    </lineage>
</organism>
<sequence>MPLSCKFEVNKLQPRSMNFLAHLYLSFEDDQITIGNFIADSIRGNKYKHLPEKIQKGIVLHRAIDTYTDKHPIVRQSTKRLHENYSHYSGVIVDIFYDHFLAKNWSEYADTPLPHFVDNFYDLLENHYDILPIGVKRMMPYMIADNWILNYAKMEGISRVLNGMNRRTQNKSKMNFAILDLEEHYADFEKEFTYFFDELIIFSKQKYLSLR</sequence>
<keyword evidence="7" id="KW-1185">Reference proteome</keyword>